<evidence type="ECO:0000256" key="4">
    <source>
        <dbReference type="ARBA" id="ARBA00023125"/>
    </source>
</evidence>
<gene>
    <name evidence="10" type="ordered locus">Ccur_03590</name>
</gene>
<evidence type="ECO:0000313" key="10">
    <source>
        <dbReference type="EMBL" id="ACU94085.1"/>
    </source>
</evidence>
<keyword evidence="2" id="KW-0902">Two-component regulatory system</keyword>
<dbReference type="SMART" id="SM00862">
    <property type="entry name" value="Trans_reg_C"/>
    <property type="match status" value="1"/>
</dbReference>
<evidence type="ECO:0000256" key="5">
    <source>
        <dbReference type="ARBA" id="ARBA00023163"/>
    </source>
</evidence>
<dbReference type="eggNOG" id="COG0745">
    <property type="taxonomic scope" value="Bacteria"/>
</dbReference>
<accession>C7MME5</accession>
<dbReference type="Gene3D" id="3.40.50.2300">
    <property type="match status" value="1"/>
</dbReference>
<dbReference type="EMBL" id="CP001682">
    <property type="protein sequence ID" value="ACU94085.1"/>
    <property type="molecule type" value="Genomic_DNA"/>
</dbReference>
<dbReference type="SMART" id="SM00448">
    <property type="entry name" value="REC"/>
    <property type="match status" value="1"/>
</dbReference>
<dbReference type="PROSITE" id="PS51755">
    <property type="entry name" value="OMPR_PHOB"/>
    <property type="match status" value="1"/>
</dbReference>
<keyword evidence="3" id="KW-0805">Transcription regulation</keyword>
<dbReference type="PANTHER" id="PTHR48111:SF22">
    <property type="entry name" value="REGULATOR OF RPOS"/>
    <property type="match status" value="1"/>
</dbReference>
<dbReference type="PANTHER" id="PTHR48111">
    <property type="entry name" value="REGULATOR OF RPOS"/>
    <property type="match status" value="1"/>
</dbReference>
<dbReference type="GO" id="GO:0005829">
    <property type="term" value="C:cytosol"/>
    <property type="evidence" value="ECO:0007669"/>
    <property type="project" value="TreeGrafter"/>
</dbReference>
<dbReference type="KEGG" id="ccu:Ccur_03590"/>
<keyword evidence="1 6" id="KW-0597">Phosphoprotein</keyword>
<evidence type="ECO:0000259" key="8">
    <source>
        <dbReference type="PROSITE" id="PS50110"/>
    </source>
</evidence>
<evidence type="ECO:0000256" key="6">
    <source>
        <dbReference type="PROSITE-ProRule" id="PRU00169"/>
    </source>
</evidence>
<feature type="DNA-binding region" description="OmpR/PhoB-type" evidence="7">
    <location>
        <begin position="124"/>
        <end position="222"/>
    </location>
</feature>
<dbReference type="InterPro" id="IPR039420">
    <property type="entry name" value="WalR-like"/>
</dbReference>
<sequence length="226" mass="24755">MQILVVEDDPRLAEALAAILKANDYQVDVVGDGDAGLAYAQSGLYDCAVLDVMLPRRDGFSVAAQLRREGNALPILMLTARGEIRDKVEGLDAGADDYMTKPFAPVELLARIRSLTRRTGSVEFETLSFNDITLDLDACELECKGKRIRLSQKEFDIMHVLMAQPSRVASKDSLISKVWGYDSTAADNNVEAYVSFLRKKLAFIGATTCIVTLRGQGYRLGTQADG</sequence>
<dbReference type="Gene3D" id="6.10.250.690">
    <property type="match status" value="1"/>
</dbReference>
<dbReference type="SUPFAM" id="SSF46894">
    <property type="entry name" value="C-terminal effector domain of the bipartite response regulators"/>
    <property type="match status" value="1"/>
</dbReference>
<evidence type="ECO:0000256" key="7">
    <source>
        <dbReference type="PROSITE-ProRule" id="PRU01091"/>
    </source>
</evidence>
<dbReference type="AlphaFoldDB" id="C7MME5"/>
<dbReference type="GO" id="GO:0032993">
    <property type="term" value="C:protein-DNA complex"/>
    <property type="evidence" value="ECO:0007669"/>
    <property type="project" value="TreeGrafter"/>
</dbReference>
<dbReference type="CDD" id="cd00383">
    <property type="entry name" value="trans_reg_C"/>
    <property type="match status" value="1"/>
</dbReference>
<organism evidence="10 11">
    <name type="scientific">Cryptobacterium curtum (strain ATCC 700683 / DSM 15641 / CCUG 43107 / 12-3)</name>
    <dbReference type="NCBI Taxonomy" id="469378"/>
    <lineage>
        <taxon>Bacteria</taxon>
        <taxon>Bacillati</taxon>
        <taxon>Actinomycetota</taxon>
        <taxon>Coriobacteriia</taxon>
        <taxon>Eggerthellales</taxon>
        <taxon>Eggerthellaceae</taxon>
        <taxon>Cryptobacterium</taxon>
    </lineage>
</organism>
<dbReference type="PROSITE" id="PS50110">
    <property type="entry name" value="RESPONSE_REGULATORY"/>
    <property type="match status" value="1"/>
</dbReference>
<dbReference type="InterPro" id="IPR016032">
    <property type="entry name" value="Sig_transdc_resp-reg_C-effctor"/>
</dbReference>
<dbReference type="GO" id="GO:0000976">
    <property type="term" value="F:transcription cis-regulatory region binding"/>
    <property type="evidence" value="ECO:0007669"/>
    <property type="project" value="TreeGrafter"/>
</dbReference>
<evidence type="ECO:0000259" key="9">
    <source>
        <dbReference type="PROSITE" id="PS51755"/>
    </source>
</evidence>
<keyword evidence="5" id="KW-0804">Transcription</keyword>
<dbReference type="InterPro" id="IPR001789">
    <property type="entry name" value="Sig_transdc_resp-reg_receiver"/>
</dbReference>
<dbReference type="Proteomes" id="UP000000954">
    <property type="component" value="Chromosome"/>
</dbReference>
<name>C7MME5_CRYCD</name>
<dbReference type="STRING" id="469378.Ccur_03590"/>
<evidence type="ECO:0000313" key="11">
    <source>
        <dbReference type="Proteomes" id="UP000000954"/>
    </source>
</evidence>
<dbReference type="GO" id="GO:0006355">
    <property type="term" value="P:regulation of DNA-templated transcription"/>
    <property type="evidence" value="ECO:0007669"/>
    <property type="project" value="InterPro"/>
</dbReference>
<keyword evidence="11" id="KW-1185">Reference proteome</keyword>
<feature type="domain" description="OmpR/PhoB-type" evidence="9">
    <location>
        <begin position="124"/>
        <end position="222"/>
    </location>
</feature>
<dbReference type="OrthoDB" id="9812490at2"/>
<dbReference type="Pfam" id="PF00072">
    <property type="entry name" value="Response_reg"/>
    <property type="match status" value="1"/>
</dbReference>
<dbReference type="FunFam" id="3.40.50.2300:FF:000002">
    <property type="entry name" value="DNA-binding response regulator PhoP"/>
    <property type="match status" value="1"/>
</dbReference>
<feature type="domain" description="Response regulatory" evidence="8">
    <location>
        <begin position="2"/>
        <end position="116"/>
    </location>
</feature>
<dbReference type="GO" id="GO:0000156">
    <property type="term" value="F:phosphorelay response regulator activity"/>
    <property type="evidence" value="ECO:0007669"/>
    <property type="project" value="TreeGrafter"/>
</dbReference>
<dbReference type="InterPro" id="IPR001867">
    <property type="entry name" value="OmpR/PhoB-type_DNA-bd"/>
</dbReference>
<feature type="modified residue" description="4-aspartylphosphate" evidence="6">
    <location>
        <position position="51"/>
    </location>
</feature>
<reference evidence="10 11" key="1">
    <citation type="journal article" date="2009" name="Stand. Genomic Sci.">
        <title>Complete genome sequence of Cryptobacterium curtum type strain (12-3).</title>
        <authorList>
            <person name="Mavrommatis K."/>
            <person name="Pukall R."/>
            <person name="Rohde C."/>
            <person name="Chen F."/>
            <person name="Sims D."/>
            <person name="Brettin T."/>
            <person name="Kuske C."/>
            <person name="Detter J.C."/>
            <person name="Han C."/>
            <person name="Lapidus A."/>
            <person name="Copeland A."/>
            <person name="Glavina Del Rio T."/>
            <person name="Nolan M."/>
            <person name="Lucas S."/>
            <person name="Tice H."/>
            <person name="Cheng J.F."/>
            <person name="Bruce D."/>
            <person name="Goodwin L."/>
            <person name="Pitluck S."/>
            <person name="Ovchinnikova G."/>
            <person name="Pati A."/>
            <person name="Ivanova N."/>
            <person name="Chen A."/>
            <person name="Palaniappan K."/>
            <person name="Chain P."/>
            <person name="D'haeseleer P."/>
            <person name="Goker M."/>
            <person name="Bristow J."/>
            <person name="Eisen J.A."/>
            <person name="Markowitz V."/>
            <person name="Hugenholtz P."/>
            <person name="Rohde M."/>
            <person name="Klenk H.P."/>
            <person name="Kyrpides N.C."/>
        </authorList>
    </citation>
    <scope>NUCLEOTIDE SEQUENCE [LARGE SCALE GENOMIC DNA]</scope>
    <source>
        <strain evidence="11">ATCC 700683 / DSM 15641 / 12-3</strain>
    </source>
</reference>
<dbReference type="RefSeq" id="WP_012802773.1">
    <property type="nucleotide sequence ID" value="NC_013170.1"/>
</dbReference>
<dbReference type="Gene3D" id="1.10.10.10">
    <property type="entry name" value="Winged helix-like DNA-binding domain superfamily/Winged helix DNA-binding domain"/>
    <property type="match status" value="1"/>
</dbReference>
<dbReference type="HOGENOM" id="CLU_000445_30_1_11"/>
<protein>
    <submittedName>
        <fullName evidence="10">Response regulator with CheY-like receiver domain protein and winged-helix DNA-binding domain protein</fullName>
    </submittedName>
</protein>
<proteinExistence type="predicted"/>
<dbReference type="InterPro" id="IPR011006">
    <property type="entry name" value="CheY-like_superfamily"/>
</dbReference>
<dbReference type="Pfam" id="PF00486">
    <property type="entry name" value="Trans_reg_C"/>
    <property type="match status" value="1"/>
</dbReference>
<keyword evidence="4 7" id="KW-0238">DNA-binding</keyword>
<evidence type="ECO:0000256" key="2">
    <source>
        <dbReference type="ARBA" id="ARBA00023012"/>
    </source>
</evidence>
<dbReference type="InterPro" id="IPR036388">
    <property type="entry name" value="WH-like_DNA-bd_sf"/>
</dbReference>
<evidence type="ECO:0000256" key="3">
    <source>
        <dbReference type="ARBA" id="ARBA00023015"/>
    </source>
</evidence>
<dbReference type="SUPFAM" id="SSF52172">
    <property type="entry name" value="CheY-like"/>
    <property type="match status" value="1"/>
</dbReference>
<evidence type="ECO:0000256" key="1">
    <source>
        <dbReference type="ARBA" id="ARBA00022553"/>
    </source>
</evidence>